<accession>A0A1Q9BTS5</accession>
<sequence>MWTISSLLEKEFIEALSKELLVKITGELRPNTEHSFLDGKLHYNGDSIDKRALVWRFSAIPADLSKSELQTPTPRPGSGSWHLILREEVGIAILLFPPIQYQPAACFLCRLPLHVGWMRRFLCAIYFIFAGHFVAADAVLPELLNFEPFHSSPRSGAWPLWTFSRLGPQWGTTFRLLGLLQLASALCFLQTCLRLASLDLARSRVLLMVLRMRDVMTMTSADRRTCWLA</sequence>
<dbReference type="Proteomes" id="UP000186817">
    <property type="component" value="Unassembled WGS sequence"/>
</dbReference>
<gene>
    <name evidence="1" type="ORF">AK812_SmicGene46473</name>
</gene>
<name>A0A1Q9BTS5_SYMMI</name>
<proteinExistence type="predicted"/>
<dbReference type="EMBL" id="LSRX01004275">
    <property type="protein sequence ID" value="OLP74091.1"/>
    <property type="molecule type" value="Genomic_DNA"/>
</dbReference>
<protein>
    <submittedName>
        <fullName evidence="1">Uncharacterized protein</fullName>
    </submittedName>
</protein>
<reference evidence="1 2" key="1">
    <citation type="submission" date="2016-02" db="EMBL/GenBank/DDBJ databases">
        <title>Genome analysis of coral dinoflagellate symbionts highlights evolutionary adaptations to a symbiotic lifestyle.</title>
        <authorList>
            <person name="Aranda M."/>
            <person name="Li Y."/>
            <person name="Liew Y.J."/>
            <person name="Baumgarten S."/>
            <person name="Simakov O."/>
            <person name="Wilson M."/>
            <person name="Piel J."/>
            <person name="Ashoor H."/>
            <person name="Bougouffa S."/>
            <person name="Bajic V.B."/>
            <person name="Ryu T."/>
            <person name="Ravasi T."/>
            <person name="Bayer T."/>
            <person name="Micklem G."/>
            <person name="Kim H."/>
            <person name="Bhak J."/>
            <person name="Lajeunesse T.C."/>
            <person name="Voolstra C.R."/>
        </authorList>
    </citation>
    <scope>NUCLEOTIDE SEQUENCE [LARGE SCALE GENOMIC DNA]</scope>
    <source>
        <strain evidence="1 2">CCMP2467</strain>
    </source>
</reference>
<evidence type="ECO:0000313" key="1">
    <source>
        <dbReference type="EMBL" id="OLP74091.1"/>
    </source>
</evidence>
<comment type="caution">
    <text evidence="1">The sequence shown here is derived from an EMBL/GenBank/DDBJ whole genome shotgun (WGS) entry which is preliminary data.</text>
</comment>
<feature type="non-terminal residue" evidence="1">
    <location>
        <position position="229"/>
    </location>
</feature>
<dbReference type="AlphaFoldDB" id="A0A1Q9BTS5"/>
<dbReference type="OrthoDB" id="7790839at2759"/>
<organism evidence="1 2">
    <name type="scientific">Symbiodinium microadriaticum</name>
    <name type="common">Dinoflagellate</name>
    <name type="synonym">Zooxanthella microadriatica</name>
    <dbReference type="NCBI Taxonomy" id="2951"/>
    <lineage>
        <taxon>Eukaryota</taxon>
        <taxon>Sar</taxon>
        <taxon>Alveolata</taxon>
        <taxon>Dinophyceae</taxon>
        <taxon>Suessiales</taxon>
        <taxon>Symbiodiniaceae</taxon>
        <taxon>Symbiodinium</taxon>
    </lineage>
</organism>
<evidence type="ECO:0000313" key="2">
    <source>
        <dbReference type="Proteomes" id="UP000186817"/>
    </source>
</evidence>
<keyword evidence="2" id="KW-1185">Reference proteome</keyword>